<reference evidence="2" key="1">
    <citation type="submission" date="2018-12" db="EMBL/GenBank/DDBJ databases">
        <authorList>
            <person name="Will S."/>
            <person name="Neumann-Schaal M."/>
            <person name="Henke P."/>
        </authorList>
    </citation>
    <scope>NUCLEOTIDE SEQUENCE</scope>
    <source>
        <strain evidence="2">PCC 7102</strain>
    </source>
</reference>
<comment type="caution">
    <text evidence="2">The sequence shown here is derived from an EMBL/GenBank/DDBJ whole genome shotgun (WGS) entry which is preliminary data.</text>
</comment>
<feature type="compositionally biased region" description="Polar residues" evidence="1">
    <location>
        <begin position="157"/>
        <end position="169"/>
    </location>
</feature>
<name>A0A3S1AKU4_9CYAN</name>
<feature type="region of interest" description="Disordered" evidence="1">
    <location>
        <begin position="154"/>
        <end position="176"/>
    </location>
</feature>
<dbReference type="RefSeq" id="WP_127083824.1">
    <property type="nucleotide sequence ID" value="NZ_RSCL01000014.1"/>
</dbReference>
<accession>A0A3S1AKU4</accession>
<gene>
    <name evidence="2" type="ORF">DSM106972_055660</name>
</gene>
<dbReference type="Proteomes" id="UP000271624">
    <property type="component" value="Unassembled WGS sequence"/>
</dbReference>
<dbReference type="EMBL" id="RSCL01000014">
    <property type="protein sequence ID" value="RUT03258.1"/>
    <property type="molecule type" value="Genomic_DNA"/>
</dbReference>
<proteinExistence type="predicted"/>
<dbReference type="OrthoDB" id="7025931at2"/>
<dbReference type="AlphaFoldDB" id="A0A3S1AKU4"/>
<organism evidence="2 3">
    <name type="scientific">Dulcicalothrix desertica PCC 7102</name>
    <dbReference type="NCBI Taxonomy" id="232991"/>
    <lineage>
        <taxon>Bacteria</taxon>
        <taxon>Bacillati</taxon>
        <taxon>Cyanobacteriota</taxon>
        <taxon>Cyanophyceae</taxon>
        <taxon>Nostocales</taxon>
        <taxon>Calotrichaceae</taxon>
        <taxon>Dulcicalothrix</taxon>
    </lineage>
</organism>
<reference evidence="2" key="2">
    <citation type="journal article" date="2019" name="Genome Biol. Evol.">
        <title>Day and night: Metabolic profiles and evolutionary relationships of six axenic non-marine cyanobacteria.</title>
        <authorList>
            <person name="Will S.E."/>
            <person name="Henke P."/>
            <person name="Boedeker C."/>
            <person name="Huang S."/>
            <person name="Brinkmann H."/>
            <person name="Rohde M."/>
            <person name="Jarek M."/>
            <person name="Friedl T."/>
            <person name="Seufert S."/>
            <person name="Schumacher M."/>
            <person name="Overmann J."/>
            <person name="Neumann-Schaal M."/>
            <person name="Petersen J."/>
        </authorList>
    </citation>
    <scope>NUCLEOTIDE SEQUENCE [LARGE SCALE GENOMIC DNA]</scope>
    <source>
        <strain evidence="2">PCC 7102</strain>
    </source>
</reference>
<keyword evidence="3" id="KW-1185">Reference proteome</keyword>
<evidence type="ECO:0000313" key="3">
    <source>
        <dbReference type="Proteomes" id="UP000271624"/>
    </source>
</evidence>
<evidence type="ECO:0000256" key="1">
    <source>
        <dbReference type="SAM" id="MobiDB-lite"/>
    </source>
</evidence>
<sequence length="176" mass="20606">MTSNPAVYLQPQFKGKIDLRRLTKVYKWISPSWDENAVFDLQRENIITFSQDPNKWVKSLPAAIWDSKADWAGKVFWEDPKPNIYARLPQVFESIESMVETNQRFEVYQEEIKAISRLGIKFDEWLKLYPSEENQPDKVKVMFIIPNDTVEAPVVESEQNTSTSKSSNPVMRLFKK</sequence>
<protein>
    <submittedName>
        <fullName evidence="2">Uncharacterized protein</fullName>
    </submittedName>
</protein>
<evidence type="ECO:0000313" key="2">
    <source>
        <dbReference type="EMBL" id="RUT03258.1"/>
    </source>
</evidence>